<dbReference type="Proteomes" id="UP000765509">
    <property type="component" value="Unassembled WGS sequence"/>
</dbReference>
<comment type="caution">
    <text evidence="2">The sequence shown here is derived from an EMBL/GenBank/DDBJ whole genome shotgun (WGS) entry which is preliminary data.</text>
</comment>
<keyword evidence="3" id="KW-1185">Reference proteome</keyword>
<evidence type="ECO:0000313" key="2">
    <source>
        <dbReference type="EMBL" id="MBW0498908.1"/>
    </source>
</evidence>
<protein>
    <submittedName>
        <fullName evidence="2">Uncharacterized protein</fullName>
    </submittedName>
</protein>
<accession>A0A9Q3HB63</accession>
<proteinExistence type="predicted"/>
<feature type="region of interest" description="Disordered" evidence="1">
    <location>
        <begin position="1"/>
        <end position="78"/>
    </location>
</feature>
<organism evidence="2 3">
    <name type="scientific">Austropuccinia psidii MF-1</name>
    <dbReference type="NCBI Taxonomy" id="1389203"/>
    <lineage>
        <taxon>Eukaryota</taxon>
        <taxon>Fungi</taxon>
        <taxon>Dikarya</taxon>
        <taxon>Basidiomycota</taxon>
        <taxon>Pucciniomycotina</taxon>
        <taxon>Pucciniomycetes</taxon>
        <taxon>Pucciniales</taxon>
        <taxon>Sphaerophragmiaceae</taxon>
        <taxon>Austropuccinia</taxon>
    </lineage>
</organism>
<dbReference type="AlphaFoldDB" id="A0A9Q3HB63"/>
<feature type="compositionally biased region" description="Basic residues" evidence="1">
    <location>
        <begin position="44"/>
        <end position="53"/>
    </location>
</feature>
<dbReference type="EMBL" id="AVOT02014970">
    <property type="protein sequence ID" value="MBW0498908.1"/>
    <property type="molecule type" value="Genomic_DNA"/>
</dbReference>
<evidence type="ECO:0000256" key="1">
    <source>
        <dbReference type="SAM" id="MobiDB-lite"/>
    </source>
</evidence>
<name>A0A9Q3HB63_9BASI</name>
<feature type="compositionally biased region" description="Basic and acidic residues" evidence="1">
    <location>
        <begin position="7"/>
        <end position="26"/>
    </location>
</feature>
<feature type="region of interest" description="Disordered" evidence="1">
    <location>
        <begin position="90"/>
        <end position="111"/>
    </location>
</feature>
<sequence>MDITLELDARCHQRQQEKRSHQEKKPTVTGGNAFRPPKDSSPKNPHHKNRKKGNNFQVSKDTPHSALLNKDNNLIGSAKERRIEEGLCTYCGGKHPIQKSSKGFPSKQGKS</sequence>
<reference evidence="2" key="1">
    <citation type="submission" date="2021-03" db="EMBL/GenBank/DDBJ databases">
        <title>Draft genome sequence of rust myrtle Austropuccinia psidii MF-1, a brazilian biotype.</title>
        <authorList>
            <person name="Quecine M.C."/>
            <person name="Pachon D.M.R."/>
            <person name="Bonatelli M.L."/>
            <person name="Correr F.H."/>
            <person name="Franceschini L.M."/>
            <person name="Leite T.F."/>
            <person name="Margarido G.R.A."/>
            <person name="Almeida C.A."/>
            <person name="Ferrarezi J.A."/>
            <person name="Labate C.A."/>
        </authorList>
    </citation>
    <scope>NUCLEOTIDE SEQUENCE</scope>
    <source>
        <strain evidence="2">MF-1</strain>
    </source>
</reference>
<gene>
    <name evidence="2" type="ORF">O181_038623</name>
</gene>
<evidence type="ECO:0000313" key="3">
    <source>
        <dbReference type="Proteomes" id="UP000765509"/>
    </source>
</evidence>
<dbReference type="OrthoDB" id="8942758at2759"/>